<feature type="transmembrane region" description="Helical" evidence="6">
    <location>
        <begin position="73"/>
        <end position="95"/>
    </location>
</feature>
<keyword evidence="2" id="KW-1003">Cell membrane</keyword>
<evidence type="ECO:0000256" key="5">
    <source>
        <dbReference type="ARBA" id="ARBA00023136"/>
    </source>
</evidence>
<evidence type="ECO:0000256" key="4">
    <source>
        <dbReference type="ARBA" id="ARBA00022989"/>
    </source>
</evidence>
<evidence type="ECO:0000256" key="7">
    <source>
        <dbReference type="SAM" id="SignalP"/>
    </source>
</evidence>
<dbReference type="Proteomes" id="UP001358324">
    <property type="component" value="Unassembled WGS sequence"/>
</dbReference>
<keyword evidence="3 6" id="KW-0812">Transmembrane</keyword>
<keyword evidence="7" id="KW-0732">Signal</keyword>
<evidence type="ECO:0000256" key="2">
    <source>
        <dbReference type="ARBA" id="ARBA00022475"/>
    </source>
</evidence>
<name>A0ABU7WF26_9GAMM</name>
<feature type="transmembrane region" description="Helical" evidence="6">
    <location>
        <begin position="220"/>
        <end position="241"/>
    </location>
</feature>
<protein>
    <submittedName>
        <fullName evidence="8">Cytochrome c oxidase assembly protein</fullName>
    </submittedName>
</protein>
<evidence type="ECO:0000256" key="1">
    <source>
        <dbReference type="ARBA" id="ARBA00004651"/>
    </source>
</evidence>
<comment type="caution">
    <text evidence="8">The sequence shown here is derived from an EMBL/GenBank/DDBJ whole genome shotgun (WGS) entry which is preliminary data.</text>
</comment>
<evidence type="ECO:0000313" key="9">
    <source>
        <dbReference type="Proteomes" id="UP001358324"/>
    </source>
</evidence>
<keyword evidence="4 6" id="KW-1133">Transmembrane helix</keyword>
<sequence length="305" mass="31942">MSRVASLVPVTAGLALLLVASTAGAAMPDGPPPPLGYAWTLSPWSLLPLAAAALLYAAGVVRMRRASSMTGAANAWHGPLAFAAGLLALGFALVWPLDTFAAYALSAHVAQHMTLLAWAPPLLLVARPGAVAAHALPRAVSSWLAHVLARVGRFAHAQLGAATLVHVGTMWLWHLPAATSATLASETLHRTMLASVLLAGLWFWSAVLHRLRTRDGGATGALVALVTAMMLMGFLGALLTFSPRLLYPAYTDRALLAGLDALRDQQLAGLLMWVPSGLPYLVVGMCLVIALLRTVQRDASDRPAA</sequence>
<dbReference type="EMBL" id="JAZHBM010000002">
    <property type="protein sequence ID" value="MEF3082250.1"/>
    <property type="molecule type" value="Genomic_DNA"/>
</dbReference>
<reference evidence="8 9" key="1">
    <citation type="submission" date="2024-01" db="EMBL/GenBank/DDBJ databases">
        <title>Novel species of the genus Luteimonas isolated from rivers.</title>
        <authorList>
            <person name="Lu H."/>
        </authorList>
    </citation>
    <scope>NUCLEOTIDE SEQUENCE [LARGE SCALE GENOMIC DNA]</scope>
    <source>
        <strain evidence="8 9">SMYT11W</strain>
    </source>
</reference>
<comment type="subcellular location">
    <subcellularLocation>
        <location evidence="1">Cell membrane</location>
        <topology evidence="1">Multi-pass membrane protein</topology>
    </subcellularLocation>
</comment>
<gene>
    <name evidence="8" type="ORF">V3391_08510</name>
</gene>
<dbReference type="InterPro" id="IPR019108">
    <property type="entry name" value="Caa3_assmbl_CtaG-rel"/>
</dbReference>
<evidence type="ECO:0000313" key="8">
    <source>
        <dbReference type="EMBL" id="MEF3082250.1"/>
    </source>
</evidence>
<evidence type="ECO:0000256" key="3">
    <source>
        <dbReference type="ARBA" id="ARBA00022692"/>
    </source>
</evidence>
<feature type="transmembrane region" description="Helical" evidence="6">
    <location>
        <begin position="41"/>
        <end position="61"/>
    </location>
</feature>
<keyword evidence="5 6" id="KW-0472">Membrane</keyword>
<feature type="transmembrane region" description="Helical" evidence="6">
    <location>
        <begin position="157"/>
        <end position="175"/>
    </location>
</feature>
<feature type="chain" id="PRO_5047535286" evidence="7">
    <location>
        <begin position="26"/>
        <end position="305"/>
    </location>
</feature>
<feature type="transmembrane region" description="Helical" evidence="6">
    <location>
        <begin position="115"/>
        <end position="136"/>
    </location>
</feature>
<keyword evidence="9" id="KW-1185">Reference proteome</keyword>
<feature type="signal peptide" evidence="7">
    <location>
        <begin position="1"/>
        <end position="25"/>
    </location>
</feature>
<proteinExistence type="predicted"/>
<feature type="transmembrane region" description="Helical" evidence="6">
    <location>
        <begin position="187"/>
        <end position="208"/>
    </location>
</feature>
<organism evidence="8 9">
    <name type="scientific">Luteimonas flava</name>
    <dbReference type="NCBI Taxonomy" id="3115822"/>
    <lineage>
        <taxon>Bacteria</taxon>
        <taxon>Pseudomonadati</taxon>
        <taxon>Pseudomonadota</taxon>
        <taxon>Gammaproteobacteria</taxon>
        <taxon>Lysobacterales</taxon>
        <taxon>Lysobacteraceae</taxon>
        <taxon>Luteimonas</taxon>
    </lineage>
</organism>
<feature type="transmembrane region" description="Helical" evidence="6">
    <location>
        <begin position="270"/>
        <end position="292"/>
    </location>
</feature>
<dbReference type="RefSeq" id="WP_332078003.1">
    <property type="nucleotide sequence ID" value="NZ_JAZHBM010000002.1"/>
</dbReference>
<accession>A0ABU7WF26</accession>
<dbReference type="Pfam" id="PF09678">
    <property type="entry name" value="Caa3_CtaG"/>
    <property type="match status" value="1"/>
</dbReference>
<evidence type="ECO:0000256" key="6">
    <source>
        <dbReference type="SAM" id="Phobius"/>
    </source>
</evidence>